<dbReference type="PROSITE" id="PS01068">
    <property type="entry name" value="OMPA_1"/>
    <property type="match status" value="1"/>
</dbReference>
<keyword evidence="3 5" id="KW-0472">Membrane</keyword>
<feature type="region of interest" description="Disordered" evidence="6">
    <location>
        <begin position="291"/>
        <end position="324"/>
    </location>
</feature>
<proteinExistence type="predicted"/>
<evidence type="ECO:0000256" key="1">
    <source>
        <dbReference type="ARBA" id="ARBA00004442"/>
    </source>
</evidence>
<evidence type="ECO:0000256" key="5">
    <source>
        <dbReference type="PROSITE-ProRule" id="PRU00473"/>
    </source>
</evidence>
<dbReference type="InterPro" id="IPR006664">
    <property type="entry name" value="OMP_bac"/>
</dbReference>
<dbReference type="Gene3D" id="2.40.160.20">
    <property type="match status" value="1"/>
</dbReference>
<dbReference type="CDD" id="cd07185">
    <property type="entry name" value="OmpA_C-like"/>
    <property type="match status" value="1"/>
</dbReference>
<dbReference type="InterPro" id="IPR050330">
    <property type="entry name" value="Bact_OuterMem_StrucFunc"/>
</dbReference>
<evidence type="ECO:0000256" key="3">
    <source>
        <dbReference type="ARBA" id="ARBA00023136"/>
    </source>
</evidence>
<dbReference type="InterPro" id="IPR006665">
    <property type="entry name" value="OmpA-like"/>
</dbReference>
<comment type="subcellular location">
    <subcellularLocation>
        <location evidence="1">Cell outer membrane</location>
    </subcellularLocation>
</comment>
<evidence type="ECO:0000256" key="2">
    <source>
        <dbReference type="ARBA" id="ARBA00022729"/>
    </source>
</evidence>
<name>A0ABQ2BUM0_9FLAO</name>
<evidence type="ECO:0000256" key="7">
    <source>
        <dbReference type="SAM" id="SignalP"/>
    </source>
</evidence>
<evidence type="ECO:0000256" key="4">
    <source>
        <dbReference type="ARBA" id="ARBA00023237"/>
    </source>
</evidence>
<dbReference type="InterPro" id="IPR028974">
    <property type="entry name" value="TSP_type-3_rpt"/>
</dbReference>
<evidence type="ECO:0000313" key="10">
    <source>
        <dbReference type="Proteomes" id="UP000624701"/>
    </source>
</evidence>
<dbReference type="RefSeq" id="WP_188373096.1">
    <property type="nucleotide sequence ID" value="NZ_BMDQ01000001.1"/>
</dbReference>
<keyword evidence="10" id="KW-1185">Reference proteome</keyword>
<keyword evidence="4" id="KW-0998">Cell outer membrane</keyword>
<gene>
    <name evidence="9" type="ORF">GCM10011444_04750</name>
</gene>
<sequence>MGDIYKLILAILLFTSINTTQAQDQNNPWALSLGVNAVDYYPVGQPDPQGDLFDEFFNATDHWNIFPFFSRIELSRHWTGGLSFSAIGSFNKINKFGTNVNYSTGEETTNEVDDLTYYSIDGAINYSLMDLFNSNRIDPYISGGGGYTWLNKIGSGTLNASIGMRYWFSEKFAFNLQSTYKHVFEVYGFRHFQHSASITYKYGGVSDTDRDGIYDDKDACPEEPGLAIYNGCPDSDGDGIEDSVDECPDTTGLAEFNGCPDSDGDGIADKNDKCPTVAGLKSLMGCPDSDGDGLTDKQDKCPTTAGPSANAGCPWPDRDNDGVFDKDDRCPNEKGIVENNGCPKITEQDKELLNKYAKTILFSPGRSDIREESKEILSDIIEILKSNPDAKFTIDGHTDSIGSDLLNLRLSQERADSVKQYLVANGIKDSRLTSRGFGEEKPIATNFYKDGRRKNRRVEINLSN</sequence>
<dbReference type="SUPFAM" id="SSF103647">
    <property type="entry name" value="TSP type-3 repeat"/>
    <property type="match status" value="2"/>
</dbReference>
<protein>
    <submittedName>
        <fullName evidence="9">Cell envelope biogenesis protein OmpA</fullName>
    </submittedName>
</protein>
<feature type="signal peptide" evidence="7">
    <location>
        <begin position="1"/>
        <end position="22"/>
    </location>
</feature>
<dbReference type="EMBL" id="BMDQ01000001">
    <property type="protein sequence ID" value="GGI56166.1"/>
    <property type="molecule type" value="Genomic_DNA"/>
</dbReference>
<dbReference type="PANTHER" id="PTHR30329:SF21">
    <property type="entry name" value="LIPOPROTEIN YIAD-RELATED"/>
    <property type="match status" value="1"/>
</dbReference>
<dbReference type="PRINTS" id="PR01021">
    <property type="entry name" value="OMPADOMAIN"/>
</dbReference>
<reference evidence="10" key="1">
    <citation type="journal article" date="2019" name="Int. J. Syst. Evol. Microbiol.">
        <title>The Global Catalogue of Microorganisms (GCM) 10K type strain sequencing project: providing services to taxonomists for standard genome sequencing and annotation.</title>
        <authorList>
            <consortium name="The Broad Institute Genomics Platform"/>
            <consortium name="The Broad Institute Genome Sequencing Center for Infectious Disease"/>
            <person name="Wu L."/>
            <person name="Ma J."/>
        </authorList>
    </citation>
    <scope>NUCLEOTIDE SEQUENCE [LARGE SCALE GENOMIC DNA]</scope>
    <source>
        <strain evidence="10">CCM 8681</strain>
    </source>
</reference>
<dbReference type="PRINTS" id="PR01023">
    <property type="entry name" value="NAFLGMOTY"/>
</dbReference>
<feature type="chain" id="PRO_5047085556" evidence="7">
    <location>
        <begin position="23"/>
        <end position="464"/>
    </location>
</feature>
<dbReference type="PANTHER" id="PTHR30329">
    <property type="entry name" value="STATOR ELEMENT OF FLAGELLAR MOTOR COMPLEX"/>
    <property type="match status" value="1"/>
</dbReference>
<dbReference type="Gene3D" id="4.10.1080.10">
    <property type="entry name" value="TSP type-3 repeat"/>
    <property type="match status" value="1"/>
</dbReference>
<dbReference type="InterPro" id="IPR006690">
    <property type="entry name" value="OMPA-like_CS"/>
</dbReference>
<dbReference type="Pfam" id="PF02412">
    <property type="entry name" value="TSP_3"/>
    <property type="match status" value="4"/>
</dbReference>
<dbReference type="Proteomes" id="UP000624701">
    <property type="component" value="Unassembled WGS sequence"/>
</dbReference>
<evidence type="ECO:0000259" key="8">
    <source>
        <dbReference type="PROSITE" id="PS51123"/>
    </source>
</evidence>
<accession>A0ABQ2BUM0</accession>
<feature type="domain" description="OmpA-like" evidence="8">
    <location>
        <begin position="349"/>
        <end position="464"/>
    </location>
</feature>
<comment type="caution">
    <text evidence="9">The sequence shown here is derived from an EMBL/GenBank/DDBJ whole genome shotgun (WGS) entry which is preliminary data.</text>
</comment>
<keyword evidence="2 7" id="KW-0732">Signal</keyword>
<dbReference type="SUPFAM" id="SSF103088">
    <property type="entry name" value="OmpA-like"/>
    <property type="match status" value="1"/>
</dbReference>
<dbReference type="PROSITE" id="PS51123">
    <property type="entry name" value="OMPA_2"/>
    <property type="match status" value="1"/>
</dbReference>
<dbReference type="Gene3D" id="3.30.1330.60">
    <property type="entry name" value="OmpA-like domain"/>
    <property type="match status" value="1"/>
</dbReference>
<dbReference type="Pfam" id="PF00691">
    <property type="entry name" value="OmpA"/>
    <property type="match status" value="1"/>
</dbReference>
<dbReference type="InterPro" id="IPR003367">
    <property type="entry name" value="Thrombospondin_3-like_rpt"/>
</dbReference>
<evidence type="ECO:0000256" key="6">
    <source>
        <dbReference type="SAM" id="MobiDB-lite"/>
    </source>
</evidence>
<evidence type="ECO:0000313" key="9">
    <source>
        <dbReference type="EMBL" id="GGI56166.1"/>
    </source>
</evidence>
<organism evidence="9 10">
    <name type="scientific">Winogradskyella haliclonae</name>
    <dbReference type="NCBI Taxonomy" id="2048558"/>
    <lineage>
        <taxon>Bacteria</taxon>
        <taxon>Pseudomonadati</taxon>
        <taxon>Bacteroidota</taxon>
        <taxon>Flavobacteriia</taxon>
        <taxon>Flavobacteriales</taxon>
        <taxon>Flavobacteriaceae</taxon>
        <taxon>Winogradskyella</taxon>
    </lineage>
</organism>
<dbReference type="InterPro" id="IPR036737">
    <property type="entry name" value="OmpA-like_sf"/>
</dbReference>